<dbReference type="EMBL" id="CAJNRE010007627">
    <property type="protein sequence ID" value="CAF2066672.1"/>
    <property type="molecule type" value="Genomic_DNA"/>
</dbReference>
<dbReference type="InterPro" id="IPR052954">
    <property type="entry name" value="GPCR-Ligand_Int"/>
</dbReference>
<accession>A0A815BPW7</accession>
<evidence type="ECO:0000313" key="10">
    <source>
        <dbReference type="EMBL" id="CAF2155284.1"/>
    </source>
</evidence>
<dbReference type="EMBL" id="CAJOBF010005464">
    <property type="protein sequence ID" value="CAF4176229.1"/>
    <property type="molecule type" value="Genomic_DNA"/>
</dbReference>
<dbReference type="EMBL" id="CAJNOV010007193">
    <property type="protein sequence ID" value="CAF1272677.1"/>
    <property type="molecule type" value="Genomic_DNA"/>
</dbReference>
<dbReference type="Pfam" id="PF00001">
    <property type="entry name" value="7tm_1"/>
    <property type="match status" value="1"/>
</dbReference>
<dbReference type="AlphaFoldDB" id="A0A815BPW7"/>
<evidence type="ECO:0000256" key="4">
    <source>
        <dbReference type="ARBA" id="ARBA00023136"/>
    </source>
</evidence>
<dbReference type="EMBL" id="CAJNOW010007224">
    <property type="protein sequence ID" value="CAF1508007.1"/>
    <property type="molecule type" value="Genomic_DNA"/>
</dbReference>
<dbReference type="Proteomes" id="UP000676336">
    <property type="component" value="Unassembled WGS sequence"/>
</dbReference>
<dbReference type="Proteomes" id="UP000663824">
    <property type="component" value="Unassembled WGS sequence"/>
</dbReference>
<gene>
    <name evidence="11" type="ORF">BYL167_LOCUS4594</name>
    <name evidence="7" type="ORF">CJN711_LOCUS15559</name>
    <name evidence="13" type="ORF">GIL414_LOCUS12684</name>
    <name evidence="8" type="ORF">KQP761_LOCUS14999</name>
    <name evidence="9" type="ORF">MBJ925_LOCUS15966</name>
    <name evidence="12" type="ORF">SMN809_LOCUS6355</name>
    <name evidence="14" type="ORF">UXM345_LOCUS26577</name>
    <name evidence="10" type="ORF">XDN619_LOCUS29401</name>
</gene>
<sequence length="340" mass="39106">MLSLSSFSSTTSDAILIASWSRISTNINCYFSIFLFVFGVIGNILNILVLSQRSLRSNPCSWLFLISSLANFIALLSGLTTRIISNWTIDLTDTVAWLCKLRIFTLYSSRTIATWLIMLASFDRWLLSCLSARRRQLSSIKRAQRGTIIIILFSLFIYSPLFYCYEANLRNAPLRCYSKTIICRIFADQVYTCITIVFPLILMFLFGFMTMSNVRKLKCRLQSPLLPRLSIATCPNEKRQRFRRIDRHLLIMLLVQISFLALFTLPQAIQQIYSTITINQPRTSVTDTIESSIYAFGILLTYLASGMPFYIYTLSGGCVFRQAFFTLIERTKKTIFCQQK</sequence>
<evidence type="ECO:0000313" key="12">
    <source>
        <dbReference type="EMBL" id="CAF3895547.1"/>
    </source>
</evidence>
<feature type="transmembrane region" description="Helical" evidence="5">
    <location>
        <begin position="104"/>
        <end position="127"/>
    </location>
</feature>
<evidence type="ECO:0000313" key="8">
    <source>
        <dbReference type="EMBL" id="CAF1508007.1"/>
    </source>
</evidence>
<feature type="domain" description="G-protein coupled receptors family 1 profile" evidence="6">
    <location>
        <begin position="42"/>
        <end position="312"/>
    </location>
</feature>
<evidence type="ECO:0000313" key="14">
    <source>
        <dbReference type="EMBL" id="CAF4176229.1"/>
    </source>
</evidence>
<keyword evidence="3 5" id="KW-1133">Transmembrane helix</keyword>
<comment type="subcellular location">
    <subcellularLocation>
        <location evidence="1">Membrane</location>
    </subcellularLocation>
</comment>
<proteinExistence type="predicted"/>
<dbReference type="Proteomes" id="UP000681720">
    <property type="component" value="Unassembled WGS sequence"/>
</dbReference>
<dbReference type="PROSITE" id="PS50262">
    <property type="entry name" value="G_PROTEIN_RECEP_F1_2"/>
    <property type="match status" value="1"/>
</dbReference>
<feature type="transmembrane region" description="Helical" evidence="5">
    <location>
        <begin position="30"/>
        <end position="50"/>
    </location>
</feature>
<evidence type="ECO:0000313" key="9">
    <source>
        <dbReference type="EMBL" id="CAF2066672.1"/>
    </source>
</evidence>
<dbReference type="Proteomes" id="UP000663842">
    <property type="component" value="Unassembled WGS sequence"/>
</dbReference>
<evidence type="ECO:0000256" key="2">
    <source>
        <dbReference type="ARBA" id="ARBA00022692"/>
    </source>
</evidence>
<feature type="transmembrane region" description="Helical" evidence="5">
    <location>
        <begin position="293"/>
        <end position="312"/>
    </location>
</feature>
<dbReference type="InterPro" id="IPR000276">
    <property type="entry name" value="GPCR_Rhodpsn"/>
</dbReference>
<evidence type="ECO:0000313" key="15">
    <source>
        <dbReference type="Proteomes" id="UP000663855"/>
    </source>
</evidence>
<evidence type="ECO:0000313" key="11">
    <source>
        <dbReference type="EMBL" id="CAF3829100.1"/>
    </source>
</evidence>
<evidence type="ECO:0000259" key="6">
    <source>
        <dbReference type="PROSITE" id="PS50262"/>
    </source>
</evidence>
<dbReference type="EMBL" id="CAJNRG010014326">
    <property type="protein sequence ID" value="CAF2155284.1"/>
    <property type="molecule type" value="Genomic_DNA"/>
</dbReference>
<evidence type="ECO:0000256" key="5">
    <source>
        <dbReference type="SAM" id="Phobius"/>
    </source>
</evidence>
<comment type="caution">
    <text evidence="7">The sequence shown here is derived from an EMBL/GenBank/DDBJ whole genome shotgun (WGS) entry which is preliminary data.</text>
</comment>
<protein>
    <recommendedName>
        <fullName evidence="6">G-protein coupled receptors family 1 profile domain-containing protein</fullName>
    </recommendedName>
</protein>
<dbReference type="InterPro" id="IPR017452">
    <property type="entry name" value="GPCR_Rhodpsn_7TM"/>
</dbReference>
<dbReference type="Gene3D" id="1.20.1070.10">
    <property type="entry name" value="Rhodopsin 7-helix transmembrane proteins"/>
    <property type="match status" value="1"/>
</dbReference>
<dbReference type="Proteomes" id="UP000663887">
    <property type="component" value="Unassembled WGS sequence"/>
</dbReference>
<feature type="transmembrane region" description="Helical" evidence="5">
    <location>
        <begin position="249"/>
        <end position="273"/>
    </location>
</feature>
<dbReference type="Proteomes" id="UP000663834">
    <property type="component" value="Unassembled WGS sequence"/>
</dbReference>
<evidence type="ECO:0000313" key="7">
    <source>
        <dbReference type="EMBL" id="CAF1272677.1"/>
    </source>
</evidence>
<dbReference type="EMBL" id="CAJOBI010001706">
    <property type="protein sequence ID" value="CAF3895547.1"/>
    <property type="molecule type" value="Genomic_DNA"/>
</dbReference>
<feature type="transmembrane region" description="Helical" evidence="5">
    <location>
        <begin position="148"/>
        <end position="169"/>
    </location>
</feature>
<dbReference type="OrthoDB" id="10011262at2759"/>
<dbReference type="GO" id="GO:0016020">
    <property type="term" value="C:membrane"/>
    <property type="evidence" value="ECO:0007669"/>
    <property type="project" value="UniProtKB-SubCell"/>
</dbReference>
<dbReference type="Proteomes" id="UP000681967">
    <property type="component" value="Unassembled WGS sequence"/>
</dbReference>
<dbReference type="SUPFAM" id="SSF81321">
    <property type="entry name" value="Family A G protein-coupled receptor-like"/>
    <property type="match status" value="1"/>
</dbReference>
<feature type="transmembrane region" description="Helical" evidence="5">
    <location>
        <begin position="62"/>
        <end position="84"/>
    </location>
</feature>
<evidence type="ECO:0000256" key="1">
    <source>
        <dbReference type="ARBA" id="ARBA00004370"/>
    </source>
</evidence>
<dbReference type="PANTHER" id="PTHR46641">
    <property type="entry name" value="FMRFAMIDE RECEPTOR-RELATED"/>
    <property type="match status" value="1"/>
</dbReference>
<evidence type="ECO:0000256" key="3">
    <source>
        <dbReference type="ARBA" id="ARBA00022989"/>
    </source>
</evidence>
<dbReference type="GO" id="GO:0004930">
    <property type="term" value="F:G protein-coupled receptor activity"/>
    <property type="evidence" value="ECO:0007669"/>
    <property type="project" value="InterPro"/>
</dbReference>
<dbReference type="EMBL" id="CAJOBJ010004992">
    <property type="protein sequence ID" value="CAF4017769.1"/>
    <property type="molecule type" value="Genomic_DNA"/>
</dbReference>
<dbReference type="EMBL" id="CAJOBH010000982">
    <property type="protein sequence ID" value="CAF3829100.1"/>
    <property type="molecule type" value="Genomic_DNA"/>
</dbReference>
<feature type="transmembrane region" description="Helical" evidence="5">
    <location>
        <begin position="189"/>
        <end position="211"/>
    </location>
</feature>
<name>A0A815BPW7_9BILA</name>
<dbReference type="Proteomes" id="UP000663855">
    <property type="component" value="Unassembled WGS sequence"/>
</dbReference>
<evidence type="ECO:0000313" key="13">
    <source>
        <dbReference type="EMBL" id="CAF4017769.1"/>
    </source>
</evidence>
<keyword evidence="4 5" id="KW-0472">Membrane</keyword>
<keyword evidence="2 5" id="KW-0812">Transmembrane</keyword>
<reference evidence="7" key="1">
    <citation type="submission" date="2021-02" db="EMBL/GenBank/DDBJ databases">
        <authorList>
            <person name="Nowell W R."/>
        </authorList>
    </citation>
    <scope>NUCLEOTIDE SEQUENCE</scope>
</reference>
<organism evidence="7 15">
    <name type="scientific">Rotaria magnacalcarata</name>
    <dbReference type="NCBI Taxonomy" id="392030"/>
    <lineage>
        <taxon>Eukaryota</taxon>
        <taxon>Metazoa</taxon>
        <taxon>Spiralia</taxon>
        <taxon>Gnathifera</taxon>
        <taxon>Rotifera</taxon>
        <taxon>Eurotatoria</taxon>
        <taxon>Bdelloidea</taxon>
        <taxon>Philodinida</taxon>
        <taxon>Philodinidae</taxon>
        <taxon>Rotaria</taxon>
    </lineage>
</organism>